<organism evidence="1 2">
    <name type="scientific">Candidatus Thiomargarita nelsonii</name>
    <dbReference type="NCBI Taxonomy" id="1003181"/>
    <lineage>
        <taxon>Bacteria</taxon>
        <taxon>Pseudomonadati</taxon>
        <taxon>Pseudomonadota</taxon>
        <taxon>Gammaproteobacteria</taxon>
        <taxon>Thiotrichales</taxon>
        <taxon>Thiotrichaceae</taxon>
        <taxon>Thiomargarita</taxon>
    </lineage>
</organism>
<dbReference type="AlphaFoldDB" id="A0A0A6P701"/>
<accession>A0A0A6P701</accession>
<protein>
    <submittedName>
        <fullName evidence="1">Uncharacterized protein</fullName>
    </submittedName>
</protein>
<reference evidence="1 2" key="1">
    <citation type="journal article" date="2016" name="Front. Microbiol.">
        <title>Single-Cell (Meta-)Genomics of a Dimorphic Candidatus Thiomargarita nelsonii Reveals Genomic Plasticity.</title>
        <authorList>
            <person name="Flood B.E."/>
            <person name="Fliss P."/>
            <person name="Jones D.S."/>
            <person name="Dick G.J."/>
            <person name="Jain S."/>
            <person name="Kaster A.K."/>
            <person name="Winkel M."/>
            <person name="Mussmann M."/>
            <person name="Bailey J."/>
        </authorList>
    </citation>
    <scope>NUCLEOTIDE SEQUENCE [LARGE SCALE GENOMIC DNA]</scope>
    <source>
        <strain evidence="1">Hydrate Ridge</strain>
    </source>
</reference>
<evidence type="ECO:0000313" key="2">
    <source>
        <dbReference type="Proteomes" id="UP000030428"/>
    </source>
</evidence>
<comment type="caution">
    <text evidence="1">The sequence shown here is derived from an EMBL/GenBank/DDBJ whole genome shotgun (WGS) entry which is preliminary data.</text>
</comment>
<keyword evidence="2" id="KW-1185">Reference proteome</keyword>
<gene>
    <name evidence="1" type="ORF">PN36_26590</name>
</gene>
<dbReference type="EMBL" id="JSZA02000157">
    <property type="protein sequence ID" value="KHD06635.1"/>
    <property type="molecule type" value="Genomic_DNA"/>
</dbReference>
<dbReference type="Proteomes" id="UP000030428">
    <property type="component" value="Unassembled WGS sequence"/>
</dbReference>
<proteinExistence type="predicted"/>
<name>A0A0A6P701_9GAMM</name>
<sequence>MSIYTFARSQVSPLAHYERDFQHEFSVAWQDFENDWIEQRVQNILDERELSELIGDYCDKKYVSPVTGQRLNRWVEYDNVMRATMKSCPVLRDFMERAAVMARAIS</sequence>
<evidence type="ECO:0000313" key="1">
    <source>
        <dbReference type="EMBL" id="KHD06635.1"/>
    </source>
</evidence>